<keyword evidence="5 17" id="KW-0732">Signal</keyword>
<keyword evidence="12 15" id="KW-0624">Polysaccharide degradation</keyword>
<evidence type="ECO:0000256" key="16">
    <source>
        <dbReference type="SAM" id="MobiDB-lite"/>
    </source>
</evidence>
<proteinExistence type="inferred from homology"/>
<comment type="domain">
    <text evidence="15">Has a modular structure: an endo-beta-1,4-glucanase catalytic module at the N-terminus, a linker rich in serines and threonines, and a C-terminal carbohydrate-binding module (CBM).</text>
</comment>
<dbReference type="PANTHER" id="PTHR33353:SF9">
    <property type="entry name" value="ENDOGLUCANASE II"/>
    <property type="match status" value="1"/>
</dbReference>
<keyword evidence="6 15" id="KW-0136">Cellulose degradation</keyword>
<comment type="subcellular location">
    <subcellularLocation>
        <location evidence="2 15">Secreted</location>
    </subcellularLocation>
</comment>
<evidence type="ECO:0000256" key="1">
    <source>
        <dbReference type="ARBA" id="ARBA00001973"/>
    </source>
</evidence>
<dbReference type="GO" id="GO:0030248">
    <property type="term" value="F:cellulose binding"/>
    <property type="evidence" value="ECO:0007669"/>
    <property type="project" value="UniProtKB-UniRule"/>
</dbReference>
<dbReference type="AlphaFoldDB" id="A0AAV9UBR0"/>
<evidence type="ECO:0000256" key="13">
    <source>
        <dbReference type="ARBA" id="ARBA00044502"/>
    </source>
</evidence>
<dbReference type="EC" id="1.14.99.56" evidence="15"/>
<evidence type="ECO:0000313" key="19">
    <source>
        <dbReference type="EMBL" id="KAK6338758.1"/>
    </source>
</evidence>
<dbReference type="InterPro" id="IPR049892">
    <property type="entry name" value="AA9"/>
</dbReference>
<dbReference type="GO" id="GO:0005576">
    <property type="term" value="C:extracellular region"/>
    <property type="evidence" value="ECO:0007669"/>
    <property type="project" value="UniProtKB-SubCell"/>
</dbReference>
<dbReference type="GO" id="GO:0030245">
    <property type="term" value="P:cellulose catabolic process"/>
    <property type="evidence" value="ECO:0007669"/>
    <property type="project" value="UniProtKB-UniRule"/>
</dbReference>
<evidence type="ECO:0000256" key="14">
    <source>
        <dbReference type="ARBA" id="ARBA00045077"/>
    </source>
</evidence>
<comment type="caution">
    <text evidence="19">The sequence shown here is derived from an EMBL/GenBank/DDBJ whole genome shotgun (WGS) entry which is preliminary data.</text>
</comment>
<evidence type="ECO:0000313" key="20">
    <source>
        <dbReference type="Proteomes" id="UP001375240"/>
    </source>
</evidence>
<dbReference type="PROSITE" id="PS00562">
    <property type="entry name" value="CBM1_1"/>
    <property type="match status" value="1"/>
</dbReference>
<name>A0AAV9UBR0_9PEZI</name>
<evidence type="ECO:0000256" key="12">
    <source>
        <dbReference type="ARBA" id="ARBA00023326"/>
    </source>
</evidence>
<comment type="function">
    <text evidence="15">Lytic polysaccharide monooxygenase (LMPO) that depolymerizes crystalline and amorphous polysaccharides via the oxidation of scissile alpha- or beta-(1-4)-glycosidic bonds, yielding C1 and/or C4 oxidation products. Catalysis by LPMOs requires the reduction of the active-site copper from Cu(II) to Cu(I) by a reducing agent and H(2)O(2) or O(2) as a cosubstrate.</text>
</comment>
<dbReference type="InterPro" id="IPR005103">
    <property type="entry name" value="AA9_LPMO"/>
</dbReference>
<feature type="signal peptide" evidence="17">
    <location>
        <begin position="1"/>
        <end position="17"/>
    </location>
</feature>
<gene>
    <name evidence="19" type="ORF">TWF696_009568</name>
</gene>
<evidence type="ECO:0000256" key="10">
    <source>
        <dbReference type="ARBA" id="ARBA00023157"/>
    </source>
</evidence>
<evidence type="ECO:0000256" key="2">
    <source>
        <dbReference type="ARBA" id="ARBA00004613"/>
    </source>
</evidence>
<accession>A0AAV9UBR0</accession>
<dbReference type="GO" id="GO:0008810">
    <property type="term" value="F:cellulase activity"/>
    <property type="evidence" value="ECO:0007669"/>
    <property type="project" value="UniProtKB-UniRule"/>
</dbReference>
<evidence type="ECO:0000256" key="17">
    <source>
        <dbReference type="SAM" id="SignalP"/>
    </source>
</evidence>
<evidence type="ECO:0000256" key="5">
    <source>
        <dbReference type="ARBA" id="ARBA00022729"/>
    </source>
</evidence>
<dbReference type="InterPro" id="IPR000254">
    <property type="entry name" value="CBD"/>
</dbReference>
<dbReference type="Pfam" id="PF00734">
    <property type="entry name" value="CBM_1"/>
    <property type="match status" value="1"/>
</dbReference>
<sequence>MKLLALSALLGASQVAGHSIWQDLWVNGVDQGSVCVRMPQNNNPVTAPTSNSIRCNVNPNSAQGKCAVKGGDIVTIEMHQQIGDRSCNTEGIGGAHWGPVLVYMSKVDDAATADGSAGWFKIYQDTWAKYPTGDGSADWWGTKDMNFCCGKLSFPIPSNIPPGDYLLRPEAIALHAAGASPPNGAQFYMSCYQITVTGSSGSLPPTVNFPGAYGNEDPGIHINIYQSLATYVAPGPTVINGGATKSPNVLTWSGNCASTWTPVGGGSGPATTTARTSTTRTTTPATRTTTPTTTARTSTTTTRTTTPATTSRTTTGGTGGCAQSKYGQCGGSGWTGCSSCVAGSTCSTLNAYYYQCV</sequence>
<keyword evidence="10 15" id="KW-1015">Disulfide bond</keyword>
<evidence type="ECO:0000256" key="3">
    <source>
        <dbReference type="ARBA" id="ARBA00022525"/>
    </source>
</evidence>
<dbReference type="Gene3D" id="2.70.50.70">
    <property type="match status" value="1"/>
</dbReference>
<keyword evidence="7" id="KW-0560">Oxidoreductase</keyword>
<comment type="cofactor">
    <cofactor evidence="1">
        <name>Cu(2+)</name>
        <dbReference type="ChEBI" id="CHEBI:29036"/>
    </cofactor>
</comment>
<dbReference type="EMBL" id="JAVHNQ010000009">
    <property type="protein sequence ID" value="KAK6338758.1"/>
    <property type="molecule type" value="Genomic_DNA"/>
</dbReference>
<dbReference type="GO" id="GO:0046872">
    <property type="term" value="F:metal ion binding"/>
    <property type="evidence" value="ECO:0007669"/>
    <property type="project" value="UniProtKB-KW"/>
</dbReference>
<keyword evidence="11 15" id="KW-0119">Carbohydrate metabolism</keyword>
<feature type="compositionally biased region" description="Low complexity" evidence="16">
    <location>
        <begin position="269"/>
        <end position="315"/>
    </location>
</feature>
<evidence type="ECO:0000256" key="8">
    <source>
        <dbReference type="ARBA" id="ARBA00023008"/>
    </source>
</evidence>
<feature type="region of interest" description="Disordered" evidence="16">
    <location>
        <begin position="263"/>
        <end position="318"/>
    </location>
</feature>
<dbReference type="GO" id="GO:0004497">
    <property type="term" value="F:monooxygenase activity"/>
    <property type="evidence" value="ECO:0007669"/>
    <property type="project" value="UniProtKB-KW"/>
</dbReference>
<evidence type="ECO:0000259" key="18">
    <source>
        <dbReference type="PROSITE" id="PS51164"/>
    </source>
</evidence>
<evidence type="ECO:0000256" key="9">
    <source>
        <dbReference type="ARBA" id="ARBA00023033"/>
    </source>
</evidence>
<dbReference type="Proteomes" id="UP001375240">
    <property type="component" value="Unassembled WGS sequence"/>
</dbReference>
<keyword evidence="20" id="KW-1185">Reference proteome</keyword>
<keyword evidence="9" id="KW-0503">Monooxygenase</keyword>
<organism evidence="19 20">
    <name type="scientific">Orbilia brochopaga</name>
    <dbReference type="NCBI Taxonomy" id="3140254"/>
    <lineage>
        <taxon>Eukaryota</taxon>
        <taxon>Fungi</taxon>
        <taxon>Dikarya</taxon>
        <taxon>Ascomycota</taxon>
        <taxon>Pezizomycotina</taxon>
        <taxon>Orbiliomycetes</taxon>
        <taxon>Orbiliales</taxon>
        <taxon>Orbiliaceae</taxon>
        <taxon>Orbilia</taxon>
    </lineage>
</organism>
<keyword evidence="8" id="KW-0186">Copper</keyword>
<reference evidence="19 20" key="1">
    <citation type="submission" date="2019-10" db="EMBL/GenBank/DDBJ databases">
        <authorList>
            <person name="Palmer J.M."/>
        </authorList>
    </citation>
    <scope>NUCLEOTIDE SEQUENCE [LARGE SCALE GENOMIC DNA]</scope>
    <source>
        <strain evidence="19 20">TWF696</strain>
    </source>
</reference>
<dbReference type="SMART" id="SM00236">
    <property type="entry name" value="fCBD"/>
    <property type="match status" value="1"/>
</dbReference>
<feature type="domain" description="CBM1" evidence="18">
    <location>
        <begin position="321"/>
        <end position="357"/>
    </location>
</feature>
<dbReference type="SUPFAM" id="SSF57180">
    <property type="entry name" value="Cellulose-binding domain"/>
    <property type="match status" value="1"/>
</dbReference>
<evidence type="ECO:0000256" key="7">
    <source>
        <dbReference type="ARBA" id="ARBA00023002"/>
    </source>
</evidence>
<dbReference type="Pfam" id="PF03443">
    <property type="entry name" value="AA9"/>
    <property type="match status" value="1"/>
</dbReference>
<comment type="similarity">
    <text evidence="13">Belongs to the polysaccharide monooxygenase AA9 family.</text>
</comment>
<keyword evidence="4" id="KW-0479">Metal-binding</keyword>
<dbReference type="InterPro" id="IPR035971">
    <property type="entry name" value="CBD_sf"/>
</dbReference>
<feature type="chain" id="PRO_5043911700" description="AA9 family lytic polysaccharide monooxygenase" evidence="17">
    <location>
        <begin position="18"/>
        <end position="357"/>
    </location>
</feature>
<evidence type="ECO:0000256" key="11">
    <source>
        <dbReference type="ARBA" id="ARBA00023277"/>
    </source>
</evidence>
<evidence type="ECO:0000256" key="15">
    <source>
        <dbReference type="RuleBase" id="RU368122"/>
    </source>
</evidence>
<protein>
    <recommendedName>
        <fullName evidence="15">AA9 family lytic polysaccharide monooxygenase</fullName>
        <ecNumber evidence="15">1.14.99.56</ecNumber>
    </recommendedName>
    <alternativeName>
        <fullName evidence="15">Endo-beta-1,4-glucanase</fullName>
    </alternativeName>
    <alternativeName>
        <fullName evidence="15">Glycosyl hydrolase 61 family protein</fullName>
    </alternativeName>
</protein>
<comment type="catalytic activity">
    <reaction evidence="14 15">
        <text>[(1-&gt;4)-beta-D-glucosyl]n+m + reduced acceptor + O2 = 4-dehydro-beta-D-glucosyl-[(1-&gt;4)-beta-D-glucosyl]n-1 + [(1-&gt;4)-beta-D-glucosyl]m + acceptor + H2O.</text>
        <dbReference type="EC" id="1.14.99.56"/>
    </reaction>
</comment>
<evidence type="ECO:0000256" key="6">
    <source>
        <dbReference type="ARBA" id="ARBA00023001"/>
    </source>
</evidence>
<keyword evidence="3 15" id="KW-0964">Secreted</keyword>
<evidence type="ECO:0000256" key="4">
    <source>
        <dbReference type="ARBA" id="ARBA00022723"/>
    </source>
</evidence>
<dbReference type="PANTHER" id="PTHR33353">
    <property type="entry name" value="PUTATIVE (AFU_ORTHOLOGUE AFUA_1G12560)-RELATED"/>
    <property type="match status" value="1"/>
</dbReference>
<dbReference type="CDD" id="cd21175">
    <property type="entry name" value="LPMO_AA9"/>
    <property type="match status" value="1"/>
</dbReference>
<dbReference type="PROSITE" id="PS51164">
    <property type="entry name" value="CBM1_2"/>
    <property type="match status" value="1"/>
</dbReference>